<feature type="compositionally biased region" description="Low complexity" evidence="1">
    <location>
        <begin position="1007"/>
        <end position="1041"/>
    </location>
</feature>
<reference evidence="3 4" key="1">
    <citation type="journal article" date="2013" name="Genome Biol.">
        <title>Genome of Acanthamoeba castellanii highlights extensive lateral gene transfer and early evolution of tyrosine kinase signaling.</title>
        <authorList>
            <person name="Clarke M."/>
            <person name="Lohan A.J."/>
            <person name="Liu B."/>
            <person name="Lagkouvardos I."/>
            <person name="Roy S."/>
            <person name="Zafar N."/>
            <person name="Bertelli C."/>
            <person name="Schilde C."/>
            <person name="Kianianmomeni A."/>
            <person name="Burglin T.R."/>
            <person name="Frech C."/>
            <person name="Turcotte B."/>
            <person name="Kopec K.O."/>
            <person name="Synnott J.M."/>
            <person name="Choo C."/>
            <person name="Paponov I."/>
            <person name="Finkler A."/>
            <person name="Soon Heng Tan C."/>
            <person name="Hutchins A.P."/>
            <person name="Weinmeier T."/>
            <person name="Rattei T."/>
            <person name="Chu J.S."/>
            <person name="Gimenez G."/>
            <person name="Irimia M."/>
            <person name="Rigden D.J."/>
            <person name="Fitzpatrick D.A."/>
            <person name="Lorenzo-Morales J."/>
            <person name="Bateman A."/>
            <person name="Chiu C.H."/>
            <person name="Tang P."/>
            <person name="Hegemann P."/>
            <person name="Fromm H."/>
            <person name="Raoult D."/>
            <person name="Greub G."/>
            <person name="Miranda-Saavedra D."/>
            <person name="Chen N."/>
            <person name="Nash P."/>
            <person name="Ginger M.L."/>
            <person name="Horn M."/>
            <person name="Schaap P."/>
            <person name="Caler L."/>
            <person name="Loftus B."/>
        </authorList>
    </citation>
    <scope>NUCLEOTIDE SEQUENCE [LARGE SCALE GENOMIC DNA]</scope>
    <source>
        <strain evidence="3 4">Neff</strain>
    </source>
</reference>
<feature type="compositionally biased region" description="Gly residues" evidence="1">
    <location>
        <begin position="730"/>
        <end position="742"/>
    </location>
</feature>
<dbReference type="PANTHER" id="PTHR12619:SF5">
    <property type="entry name" value="TRANSCRIPTION FACTOR RFX4"/>
    <property type="match status" value="1"/>
</dbReference>
<dbReference type="PANTHER" id="PTHR12619">
    <property type="entry name" value="RFX TRANSCRIPTION FACTOR FAMILY"/>
    <property type="match status" value="1"/>
</dbReference>
<feature type="compositionally biased region" description="Low complexity" evidence="1">
    <location>
        <begin position="477"/>
        <end position="486"/>
    </location>
</feature>
<feature type="compositionally biased region" description="Low complexity" evidence="1">
    <location>
        <begin position="225"/>
        <end position="239"/>
    </location>
</feature>
<dbReference type="KEGG" id="acan:ACA1_376210"/>
<feature type="compositionally biased region" description="Low complexity" evidence="1">
    <location>
        <begin position="57"/>
        <end position="69"/>
    </location>
</feature>
<feature type="compositionally biased region" description="Low complexity" evidence="1">
    <location>
        <begin position="1050"/>
        <end position="1059"/>
    </location>
</feature>
<feature type="region of interest" description="Disordered" evidence="1">
    <location>
        <begin position="475"/>
        <end position="497"/>
    </location>
</feature>
<feature type="region of interest" description="Disordered" evidence="1">
    <location>
        <begin position="185"/>
        <end position="304"/>
    </location>
</feature>
<dbReference type="GO" id="GO:0000981">
    <property type="term" value="F:DNA-binding transcription factor activity, RNA polymerase II-specific"/>
    <property type="evidence" value="ECO:0007669"/>
    <property type="project" value="TreeGrafter"/>
</dbReference>
<feature type="compositionally biased region" description="Polar residues" evidence="1">
    <location>
        <begin position="1074"/>
        <end position="1086"/>
    </location>
</feature>
<evidence type="ECO:0000256" key="1">
    <source>
        <dbReference type="SAM" id="MobiDB-lite"/>
    </source>
</evidence>
<feature type="compositionally biased region" description="Polar residues" evidence="1">
    <location>
        <begin position="989"/>
        <end position="1006"/>
    </location>
</feature>
<dbReference type="Pfam" id="PF25340">
    <property type="entry name" value="BCD_RFX"/>
    <property type="match status" value="2"/>
</dbReference>
<feature type="region of interest" description="Disordered" evidence="1">
    <location>
        <begin position="949"/>
        <end position="1086"/>
    </location>
</feature>
<feature type="region of interest" description="Disordered" evidence="1">
    <location>
        <begin position="843"/>
        <end position="913"/>
    </location>
</feature>
<dbReference type="Proteomes" id="UP000011083">
    <property type="component" value="Unassembled WGS sequence"/>
</dbReference>
<feature type="domain" description="RFX1-4/6/8-like BCD" evidence="2">
    <location>
        <begin position="502"/>
        <end position="617"/>
    </location>
</feature>
<feature type="compositionally biased region" description="Low complexity" evidence="1">
    <location>
        <begin position="254"/>
        <end position="267"/>
    </location>
</feature>
<feature type="compositionally biased region" description="Polar residues" evidence="1">
    <location>
        <begin position="1"/>
        <end position="10"/>
    </location>
</feature>
<feature type="region of interest" description="Disordered" evidence="1">
    <location>
        <begin position="642"/>
        <end position="748"/>
    </location>
</feature>
<dbReference type="RefSeq" id="XP_004353689.1">
    <property type="nucleotide sequence ID" value="XM_004353637.1"/>
</dbReference>
<feature type="compositionally biased region" description="Gly residues" evidence="1">
    <location>
        <begin position="1060"/>
        <end position="1071"/>
    </location>
</feature>
<feature type="region of interest" description="Disordered" evidence="1">
    <location>
        <begin position="1"/>
        <end position="164"/>
    </location>
</feature>
<dbReference type="GeneID" id="14925167"/>
<accession>L8HIF3</accession>
<dbReference type="AlphaFoldDB" id="L8HIF3"/>
<proteinExistence type="predicted"/>
<evidence type="ECO:0000313" key="3">
    <source>
        <dbReference type="EMBL" id="ELR24161.1"/>
    </source>
</evidence>
<name>L8HIF3_ACACF</name>
<feature type="compositionally biased region" description="Low complexity" evidence="1">
    <location>
        <begin position="887"/>
        <end position="896"/>
    </location>
</feature>
<organism evidence="3 4">
    <name type="scientific">Acanthamoeba castellanii (strain ATCC 30010 / Neff)</name>
    <dbReference type="NCBI Taxonomy" id="1257118"/>
    <lineage>
        <taxon>Eukaryota</taxon>
        <taxon>Amoebozoa</taxon>
        <taxon>Discosea</taxon>
        <taxon>Longamoebia</taxon>
        <taxon>Centramoebida</taxon>
        <taxon>Acanthamoebidae</taxon>
        <taxon>Acanthamoeba</taxon>
    </lineage>
</organism>
<dbReference type="InterPro" id="IPR057321">
    <property type="entry name" value="RFX1-4/6/8-like_BCD"/>
</dbReference>
<dbReference type="OrthoDB" id="10056949at2759"/>
<dbReference type="EMBL" id="KB007836">
    <property type="protein sequence ID" value="ELR24161.1"/>
    <property type="molecule type" value="Genomic_DNA"/>
</dbReference>
<dbReference type="VEuPathDB" id="AmoebaDB:ACA1_376210"/>
<feature type="compositionally biased region" description="Low complexity" evidence="1">
    <location>
        <begin position="699"/>
        <end position="721"/>
    </location>
</feature>
<gene>
    <name evidence="3" type="ORF">ACA1_376210</name>
</gene>
<feature type="compositionally biased region" description="Basic and acidic residues" evidence="1">
    <location>
        <begin position="285"/>
        <end position="298"/>
    </location>
</feature>
<feature type="compositionally biased region" description="Low complexity" evidence="1">
    <location>
        <begin position="85"/>
        <end position="125"/>
    </location>
</feature>
<evidence type="ECO:0000313" key="4">
    <source>
        <dbReference type="Proteomes" id="UP000011083"/>
    </source>
</evidence>
<protein>
    <recommendedName>
        <fullName evidence="2">RFX1-4/6/8-like BCD domain-containing protein</fullName>
    </recommendedName>
</protein>
<sequence>MEVEGNNSIPASHRGHAVHSPQLQQHHQHQQQPQQQQQQSPQYLQPTSSGGGSWREASPSAAALADLDGQGPGRRLVRGRRRAGSEASAFPPVPVAAAGTHPSQAGAAMASSSSTSTSMSSLSDSGEQRAQRSSLSTPPLHYHHQQRTSSMAQQQHHHTHSSPLAQHQLTSAQYHDELERLHSPLLGDAPQQHPGGLQLPLGIPAPLSQQQQQQQQMMHHHHHQQQTQQQQHYGQAQRQNSGIVPQQHHHHHQQQQQQHYGAQQQLQAVKQPPFGEQDMDEDQLGGEKEENVKREGGLREPTGTTCPEFSFNLQGLYPAELREDGVRFSVMYQVHYVRIFEEADAVRLDGVREAVTSFWPKTRRFFSLFQSPIIVHQIVNIDYMLYDALVNMLVPDPFRCVAPEVSSAIIELSRQFPAWLHNAIQFAIPLALTDAKIRAVKYFCKTLHKRAMISNLGGRLTNHLNGLHLTPEKRQRWSSQLQQQQQHGTHEDSADMSSLSRRRMLQDWMGLDFAFIAAQTSLFDTPDRPYSVPLPSTLLQDITQLLAHEAGVEQWSEWLHGSILANHIFAGERKESSAKAQGDLIHDFVLKWSFFSANVQQELTSMRAETLKMFRLLFEWVEAVLNHHMELSWKNRGPADAMSAMSHQAMAPSGGPPQSVVGSPSLMRRRPSPPDMTGASGSADHFHTVGAAPPAAQHPYGASPFSSPAASPVMSSMPGSPLQSRTAAGGPAGVVAGGGGVSGAESPQAMQSRLYMQSLHNQQQKQNAALAAQQQQSVAYQQMGFPVGPQQGAQPGFWGFAPMAGPGGGYYVPANAAPQYGYLPKESTQALKQQVDFLSHKMSEGRAPHTRAHRKHSNSFNAGSPPAGVSFTVTPPTTPPAPGQGQGQQVSAAQPSRVGSHPIQPTQQQQQQMPMAAVPYPLKPVGLAQPVMMMNGQPGGGVMHPPSMVATTPQRPATFEDASGGGGGGGVGASVPASGYRPLIPSPLAQHSLSPRSPQGQQPNTLPRQQPQSQPQQQHGGQARQGAHMRSSGDSMDYAGMDGSGGGGEASYAAMMAATAGGGSSTMGGQQGSNASPQQIRRTLSK</sequence>
<keyword evidence="4" id="KW-1185">Reference proteome</keyword>
<dbReference type="InterPro" id="IPR039779">
    <property type="entry name" value="RFX-like"/>
</dbReference>
<feature type="compositionally biased region" description="Gly residues" evidence="1">
    <location>
        <begin position="963"/>
        <end position="972"/>
    </location>
</feature>
<feature type="domain" description="RFX1-4/6/8-like BCD" evidence="2">
    <location>
        <begin position="328"/>
        <end position="464"/>
    </location>
</feature>
<dbReference type="GO" id="GO:0000978">
    <property type="term" value="F:RNA polymerase II cis-regulatory region sequence-specific DNA binding"/>
    <property type="evidence" value="ECO:0007669"/>
    <property type="project" value="TreeGrafter"/>
</dbReference>
<feature type="compositionally biased region" description="Low complexity" evidence="1">
    <location>
        <begin position="19"/>
        <end position="46"/>
    </location>
</feature>
<evidence type="ECO:0000259" key="2">
    <source>
        <dbReference type="Pfam" id="PF25340"/>
    </source>
</evidence>
<feature type="compositionally biased region" description="Basic residues" evidence="1">
    <location>
        <begin position="848"/>
        <end position="857"/>
    </location>
</feature>